<dbReference type="Proteomes" id="UP000655751">
    <property type="component" value="Unassembled WGS sequence"/>
</dbReference>
<dbReference type="InterPro" id="IPR011990">
    <property type="entry name" value="TPR-like_helical_dom_sf"/>
</dbReference>
<dbReference type="RefSeq" id="WP_196151730.1">
    <property type="nucleotide sequence ID" value="NZ_JADMLG010000011.1"/>
</dbReference>
<dbReference type="EMBL" id="JADMLG010000011">
    <property type="protein sequence ID" value="MBH0779405.1"/>
    <property type="molecule type" value="Genomic_DNA"/>
</dbReference>
<dbReference type="SUPFAM" id="SSF81901">
    <property type="entry name" value="HCP-like"/>
    <property type="match status" value="1"/>
</dbReference>
<feature type="region of interest" description="Disordered" evidence="1">
    <location>
        <begin position="172"/>
        <end position="219"/>
    </location>
</feature>
<dbReference type="Pfam" id="PF07721">
    <property type="entry name" value="TPR_4"/>
    <property type="match status" value="2"/>
</dbReference>
<evidence type="ECO:0000256" key="1">
    <source>
        <dbReference type="SAM" id="MobiDB-lite"/>
    </source>
</evidence>
<sequence>MNEPYSRRYARNSADNPILADRYTSADPIRWNGSMIYPMYTEPLGPAPKLLTMALLSAAPPAGLRGHGIGLSMVDGYIDLDGRHLGGVDVWSDALYSGVTFELTPTGPGALFTLTPVWVDALGVQKSWMGNYGILVEDIPDGRIALWCSIGEGPPNFANLVVALLTTPAPARPVDGEPAEPAPLPVRVPLARPRTPVAQPDEPQQVRDEPPPPEPEPAVWEPAAAIEDTEITRPHHFGDRLEHETHRGPDHEPRAASDRETHREIERETRREVEHEPRGQSERDRRASGPPGPESEAAHPTAGGADPGFRSALYDLGVAMYARGDEEQACTLWEQAATAGHPTAAYDLGVVRYRRGDQAGAEHWWRTAADLSETRAMAGLSELLDRQGNHAEAQMWRTRAAREAGRSAGSS</sequence>
<organism evidence="2 3">
    <name type="scientific">Nocardia bovistercoris</name>
    <dbReference type="NCBI Taxonomy" id="2785916"/>
    <lineage>
        <taxon>Bacteria</taxon>
        <taxon>Bacillati</taxon>
        <taxon>Actinomycetota</taxon>
        <taxon>Actinomycetes</taxon>
        <taxon>Mycobacteriales</taxon>
        <taxon>Nocardiaceae</taxon>
        <taxon>Nocardia</taxon>
    </lineage>
</organism>
<dbReference type="InterPro" id="IPR011717">
    <property type="entry name" value="TPR-4"/>
</dbReference>
<dbReference type="Gene3D" id="1.25.40.10">
    <property type="entry name" value="Tetratricopeptide repeat domain"/>
    <property type="match status" value="1"/>
</dbReference>
<dbReference type="AlphaFoldDB" id="A0A931N2E1"/>
<dbReference type="GO" id="GO:0042802">
    <property type="term" value="F:identical protein binding"/>
    <property type="evidence" value="ECO:0007669"/>
    <property type="project" value="InterPro"/>
</dbReference>
<evidence type="ECO:0000313" key="3">
    <source>
        <dbReference type="Proteomes" id="UP000655751"/>
    </source>
</evidence>
<feature type="compositionally biased region" description="Basic and acidic residues" evidence="1">
    <location>
        <begin position="239"/>
        <end position="287"/>
    </location>
</feature>
<keyword evidence="3" id="KW-1185">Reference proteome</keyword>
<evidence type="ECO:0000313" key="2">
    <source>
        <dbReference type="EMBL" id="MBH0779405.1"/>
    </source>
</evidence>
<feature type="region of interest" description="Disordered" evidence="1">
    <location>
        <begin position="239"/>
        <end position="306"/>
    </location>
</feature>
<gene>
    <name evidence="2" type="ORF">IT779_24365</name>
</gene>
<accession>A0A931N2E1</accession>
<reference evidence="2" key="1">
    <citation type="submission" date="2020-11" db="EMBL/GenBank/DDBJ databases">
        <title>Nocardia NEAU-351.nov., a novel actinomycete isolated from the cow dung.</title>
        <authorList>
            <person name="Zhang X."/>
        </authorList>
    </citation>
    <scope>NUCLEOTIDE SEQUENCE</scope>
    <source>
        <strain evidence="2">NEAU-351</strain>
    </source>
</reference>
<protein>
    <submittedName>
        <fullName evidence="2">Tetratricopeptide repeat protein</fullName>
    </submittedName>
</protein>
<comment type="caution">
    <text evidence="2">The sequence shown here is derived from an EMBL/GenBank/DDBJ whole genome shotgun (WGS) entry which is preliminary data.</text>
</comment>
<name>A0A931N2E1_9NOCA</name>
<feature type="compositionally biased region" description="Low complexity" evidence="1">
    <location>
        <begin position="187"/>
        <end position="203"/>
    </location>
</feature>
<proteinExistence type="predicted"/>